<dbReference type="Proteomes" id="UP000237608">
    <property type="component" value="Unassembled WGS sequence"/>
</dbReference>
<comment type="caution">
    <text evidence="1">The sequence shown here is derived from an EMBL/GenBank/DDBJ whole genome shotgun (WGS) entry which is preliminary data.</text>
</comment>
<dbReference type="AlphaFoldDB" id="A0A2S7WDJ0"/>
<name>A0A2S7WDJ0_9FLAO</name>
<gene>
    <name evidence="1" type="ORF">BTO13_10830</name>
</gene>
<dbReference type="OrthoDB" id="1202437at2"/>
<sequence length="78" mass="9496">MIYNKEEKFQHIFESLKDQKTAQSMFNKFLETYPEDWKLLKTTFSKFKRSKQFGNSIPLSQPEQALKKELLIWLQHKK</sequence>
<protein>
    <submittedName>
        <fullName evidence="1">Uncharacterized protein</fullName>
    </submittedName>
</protein>
<proteinExistence type="predicted"/>
<reference evidence="1 2" key="1">
    <citation type="submission" date="2016-12" db="EMBL/GenBank/DDBJ databases">
        <title>Trade-off between light-utilization and light-protection in marine flavobacteria.</title>
        <authorList>
            <person name="Kumagai Y."/>
            <person name="Yoshizawa S."/>
            <person name="Kogure K."/>
            <person name="Iwasaki W."/>
        </authorList>
    </citation>
    <scope>NUCLEOTIDE SEQUENCE [LARGE SCALE GENOMIC DNA]</scope>
    <source>
        <strain evidence="1 2">KCTC 22729</strain>
    </source>
</reference>
<accession>A0A2S7WDJ0</accession>
<evidence type="ECO:0000313" key="2">
    <source>
        <dbReference type="Proteomes" id="UP000237608"/>
    </source>
</evidence>
<dbReference type="EMBL" id="MSCL01000001">
    <property type="protein sequence ID" value="PQJ75689.1"/>
    <property type="molecule type" value="Genomic_DNA"/>
</dbReference>
<evidence type="ECO:0000313" key="1">
    <source>
        <dbReference type="EMBL" id="PQJ75689.1"/>
    </source>
</evidence>
<keyword evidence="2" id="KW-1185">Reference proteome</keyword>
<organism evidence="1 2">
    <name type="scientific">Polaribacter gangjinensis</name>
    <dbReference type="NCBI Taxonomy" id="574710"/>
    <lineage>
        <taxon>Bacteria</taxon>
        <taxon>Pseudomonadati</taxon>
        <taxon>Bacteroidota</taxon>
        <taxon>Flavobacteriia</taxon>
        <taxon>Flavobacteriales</taxon>
        <taxon>Flavobacteriaceae</taxon>
    </lineage>
</organism>